<organism evidence="6 7">
    <name type="scientific">Naja naja</name>
    <name type="common">Indian cobra</name>
    <dbReference type="NCBI Taxonomy" id="35670"/>
    <lineage>
        <taxon>Eukaryota</taxon>
        <taxon>Metazoa</taxon>
        <taxon>Chordata</taxon>
        <taxon>Craniata</taxon>
        <taxon>Vertebrata</taxon>
        <taxon>Euteleostomi</taxon>
        <taxon>Lepidosauria</taxon>
        <taxon>Squamata</taxon>
        <taxon>Bifurcata</taxon>
        <taxon>Unidentata</taxon>
        <taxon>Episquamata</taxon>
        <taxon>Toxicofera</taxon>
        <taxon>Serpentes</taxon>
        <taxon>Colubroidea</taxon>
        <taxon>Elapidae</taxon>
        <taxon>Elapinae</taxon>
        <taxon>Naja</taxon>
    </lineage>
</organism>
<dbReference type="PANTHER" id="PTHR25465:SF14">
    <property type="entry name" value="E3 UBIQUITIN-PROTEIN LIGASE TRIM65"/>
    <property type="match status" value="1"/>
</dbReference>
<dbReference type="GeneTree" id="ENSGT01060000251211"/>
<dbReference type="Proteomes" id="UP000694559">
    <property type="component" value="Unplaced"/>
</dbReference>
<dbReference type="SMART" id="SM00184">
    <property type="entry name" value="RING"/>
    <property type="match status" value="1"/>
</dbReference>
<dbReference type="PANTHER" id="PTHR25465">
    <property type="entry name" value="B-BOX DOMAIN CONTAINING"/>
    <property type="match status" value="1"/>
</dbReference>
<name>A0A8C6VHB5_NAJNA</name>
<evidence type="ECO:0000256" key="2">
    <source>
        <dbReference type="ARBA" id="ARBA00022771"/>
    </source>
</evidence>
<dbReference type="PROSITE" id="PS00518">
    <property type="entry name" value="ZF_RING_1"/>
    <property type="match status" value="1"/>
</dbReference>
<evidence type="ECO:0000259" key="5">
    <source>
        <dbReference type="PROSITE" id="PS50089"/>
    </source>
</evidence>
<dbReference type="PROSITE" id="PS50089">
    <property type="entry name" value="ZF_RING_2"/>
    <property type="match status" value="1"/>
</dbReference>
<dbReference type="Ensembl" id="ENSNNAT00000006808.1">
    <property type="protein sequence ID" value="ENSNNAP00000006493.1"/>
    <property type="gene ID" value="ENSNNAG00000004405.1"/>
</dbReference>
<keyword evidence="2 4" id="KW-0863">Zinc-finger</keyword>
<keyword evidence="7" id="KW-1185">Reference proteome</keyword>
<evidence type="ECO:0000256" key="1">
    <source>
        <dbReference type="ARBA" id="ARBA00022723"/>
    </source>
</evidence>
<proteinExistence type="predicted"/>
<dbReference type="InterPro" id="IPR051051">
    <property type="entry name" value="E3_ubiq-ligase_TRIM/RNF"/>
</dbReference>
<dbReference type="OMA" id="PQSEYSC"/>
<keyword evidence="3" id="KW-0862">Zinc</keyword>
<evidence type="ECO:0000256" key="3">
    <source>
        <dbReference type="ARBA" id="ARBA00022833"/>
    </source>
</evidence>
<evidence type="ECO:0000313" key="6">
    <source>
        <dbReference type="Ensembl" id="ENSNNAP00000006493.1"/>
    </source>
</evidence>
<protein>
    <recommendedName>
        <fullName evidence="5">RING-type domain-containing protein</fullName>
    </recommendedName>
</protein>
<dbReference type="SUPFAM" id="SSF57850">
    <property type="entry name" value="RING/U-box"/>
    <property type="match status" value="1"/>
</dbReference>
<dbReference type="InterPro" id="IPR027370">
    <property type="entry name" value="Znf-RING_euk"/>
</dbReference>
<evidence type="ECO:0000256" key="4">
    <source>
        <dbReference type="PROSITE-ProRule" id="PRU00175"/>
    </source>
</evidence>
<feature type="domain" description="RING-type" evidence="5">
    <location>
        <begin position="30"/>
        <end position="72"/>
    </location>
</feature>
<dbReference type="Pfam" id="PF13445">
    <property type="entry name" value="zf-RING_UBOX"/>
    <property type="match status" value="1"/>
</dbReference>
<dbReference type="InterPro" id="IPR001841">
    <property type="entry name" value="Znf_RING"/>
</dbReference>
<dbReference type="InterPro" id="IPR017907">
    <property type="entry name" value="Znf_RING_CS"/>
</dbReference>
<sequence>FASFRPTLSTAPTPKSVGGMIQDLQEDIKCSICLESFSNPVSIDCGHNFCQDCLFVHLNNSPQSEYSCPECRRQKGNVNVFGVFFRSFAGTLLVWSDHSKLQWH</sequence>
<dbReference type="InterPro" id="IPR013083">
    <property type="entry name" value="Znf_RING/FYVE/PHD"/>
</dbReference>
<evidence type="ECO:0000313" key="7">
    <source>
        <dbReference type="Proteomes" id="UP000694559"/>
    </source>
</evidence>
<keyword evidence="1" id="KW-0479">Metal-binding</keyword>
<reference evidence="6" key="2">
    <citation type="submission" date="2025-09" db="UniProtKB">
        <authorList>
            <consortium name="Ensembl"/>
        </authorList>
    </citation>
    <scope>IDENTIFICATION</scope>
</reference>
<dbReference type="AlphaFoldDB" id="A0A8C6VHB5"/>
<dbReference type="GO" id="GO:0008270">
    <property type="term" value="F:zinc ion binding"/>
    <property type="evidence" value="ECO:0007669"/>
    <property type="project" value="UniProtKB-KW"/>
</dbReference>
<dbReference type="Gene3D" id="3.30.40.10">
    <property type="entry name" value="Zinc/RING finger domain, C3HC4 (zinc finger)"/>
    <property type="match status" value="1"/>
</dbReference>
<reference evidence="6" key="1">
    <citation type="submission" date="2025-08" db="UniProtKB">
        <authorList>
            <consortium name="Ensembl"/>
        </authorList>
    </citation>
    <scope>IDENTIFICATION</scope>
</reference>
<dbReference type="OrthoDB" id="6270329at2759"/>
<accession>A0A8C6VHB5</accession>